<dbReference type="OrthoDB" id="141004at2157"/>
<feature type="region of interest" description="Disordered" evidence="2">
    <location>
        <begin position="162"/>
        <end position="195"/>
    </location>
</feature>
<evidence type="ECO:0000259" key="3">
    <source>
        <dbReference type="Pfam" id="PF04471"/>
    </source>
</evidence>
<evidence type="ECO:0000313" key="5">
    <source>
        <dbReference type="EMBL" id="SDX54133.1"/>
    </source>
</evidence>
<accession>A0A1H3CJ20</accession>
<dbReference type="GO" id="GO:0009307">
    <property type="term" value="P:DNA restriction-modification system"/>
    <property type="evidence" value="ECO:0007669"/>
    <property type="project" value="InterPro"/>
</dbReference>
<keyword evidence="6" id="KW-1185">Reference proteome</keyword>
<protein>
    <recommendedName>
        <fullName evidence="7">Restriction endonuclease</fullName>
    </recommendedName>
</protein>
<evidence type="ECO:0000256" key="2">
    <source>
        <dbReference type="SAM" id="MobiDB-lite"/>
    </source>
</evidence>
<dbReference type="EMBL" id="FNPB01000001">
    <property type="protein sequence ID" value="SDX54133.1"/>
    <property type="molecule type" value="Genomic_DNA"/>
</dbReference>
<dbReference type="Gene3D" id="2.60.40.1240">
    <property type="match status" value="1"/>
</dbReference>
<feature type="compositionally biased region" description="Gly residues" evidence="2">
    <location>
        <begin position="168"/>
        <end position="193"/>
    </location>
</feature>
<reference evidence="6" key="1">
    <citation type="submission" date="2016-10" db="EMBL/GenBank/DDBJ databases">
        <authorList>
            <person name="Varghese N."/>
            <person name="Submissions S."/>
        </authorList>
    </citation>
    <scope>NUCLEOTIDE SEQUENCE [LARGE SCALE GENOMIC DNA]</scope>
    <source>
        <strain evidence="6">CGMCC 1.10118</strain>
    </source>
</reference>
<dbReference type="GO" id="GO:0004519">
    <property type="term" value="F:endonuclease activity"/>
    <property type="evidence" value="ECO:0007669"/>
    <property type="project" value="InterPro"/>
</dbReference>
<proteinExistence type="predicted"/>
<feature type="domain" description="Restriction endonuclease type IV Mrr" evidence="3">
    <location>
        <begin position="1"/>
        <end position="106"/>
    </location>
</feature>
<name>A0A1H3CJ20_9EURY</name>
<evidence type="ECO:0008006" key="7">
    <source>
        <dbReference type="Google" id="ProtNLM"/>
    </source>
</evidence>
<dbReference type="SUPFAM" id="SSF52980">
    <property type="entry name" value="Restriction endonuclease-like"/>
    <property type="match status" value="1"/>
</dbReference>
<gene>
    <name evidence="5" type="ORF">SAMN04487946_10144</name>
</gene>
<evidence type="ECO:0000259" key="4">
    <source>
        <dbReference type="Pfam" id="PF11611"/>
    </source>
</evidence>
<dbReference type="RefSeq" id="WP_089765184.1">
    <property type="nucleotide sequence ID" value="NZ_FNPB01000001.1"/>
</dbReference>
<organism evidence="5 6">
    <name type="scientific">Halobellus clavatus</name>
    <dbReference type="NCBI Taxonomy" id="660517"/>
    <lineage>
        <taxon>Archaea</taxon>
        <taxon>Methanobacteriati</taxon>
        <taxon>Methanobacteriota</taxon>
        <taxon>Stenosarchaea group</taxon>
        <taxon>Halobacteria</taxon>
        <taxon>Halobacteriales</taxon>
        <taxon>Haloferacaceae</taxon>
        <taxon>Halobellus</taxon>
    </lineage>
</organism>
<dbReference type="InterPro" id="IPR029050">
    <property type="entry name" value="Immunoprotect_excell_Ig-like"/>
</dbReference>
<dbReference type="STRING" id="660517.SAMN04487946_10144"/>
<evidence type="ECO:0000313" key="6">
    <source>
        <dbReference type="Proteomes" id="UP000199170"/>
    </source>
</evidence>
<keyword evidence="1" id="KW-0732">Signal</keyword>
<dbReference type="AlphaFoldDB" id="A0A1H3CJ20"/>
<dbReference type="GO" id="GO:0003677">
    <property type="term" value="F:DNA binding"/>
    <property type="evidence" value="ECO:0007669"/>
    <property type="project" value="InterPro"/>
</dbReference>
<evidence type="ECO:0000256" key="1">
    <source>
        <dbReference type="ARBA" id="ARBA00022729"/>
    </source>
</evidence>
<dbReference type="Pfam" id="PF04471">
    <property type="entry name" value="Mrr_cat"/>
    <property type="match status" value="1"/>
</dbReference>
<dbReference type="Pfam" id="PF11611">
    <property type="entry name" value="DUF4352"/>
    <property type="match status" value="1"/>
</dbReference>
<feature type="domain" description="DUF4352" evidence="4">
    <location>
        <begin position="279"/>
        <end position="367"/>
    </location>
</feature>
<dbReference type="InterPro" id="IPR011335">
    <property type="entry name" value="Restrct_endonuc-II-like"/>
</dbReference>
<dbReference type="Proteomes" id="UP000199170">
    <property type="component" value="Unassembled WGS sequence"/>
</dbReference>
<dbReference type="InterPro" id="IPR007560">
    <property type="entry name" value="Restrct_endonuc_IV_Mrr"/>
</dbReference>
<sequence length="388" mass="39786">MEPDDFVSFLSDLWRERGWEVSANERADETHFVIGKRGDGKRGVIYVFPTTTATVTERHIKQFVGFCRKRGIDVAVVATQGAFAKEAQRLATQRSVHLLNRAKLANTVEQGGFEDLLAQYTATDSLAVLFERLREAGVPVPEGLAAQLPDPSATIASLRAKLDRGDGGSESGDSGGQSGGGSGGSDGAAGSGDGSRLDGIRSRVGGLTGGSVPTGLLPVVLVVAFLLGATVGPAVGLGGGLFAGGGGDDVAVSAMSTAGANATVEARWNAKTAGSLSVNGTAYDPPANQTFVLVRLNVTNGAGSPTQLSQSAFAVEVAGQRYGHQPLDGVTGFPSAGLFEPGESREVWLVFSVPESAASATLVYDGDLKITFVRDTGLTPEATTADSG</sequence>
<dbReference type="InterPro" id="IPR029051">
    <property type="entry name" value="DUF4352"/>
</dbReference>